<accession>A0ABZ1EFC8</accession>
<sequence length="260" mass="28526">MRWHVRYGAGVLRAVPGLGGPLTAEFEVGYVGAEGSEVRTSLIDSAGVLFELVKPVRGFPSYKRQRNFPGLWWSSTTGAHVGYESWLERDHLMLLDFDPAVAGIASQPFWLFWDDEASGRRRSHAPDYFARLADGRGLVVDCRPVDRIKPRDAAAFAVTGRACELVGWEYRLVGAPELVMVRNVRWLAGYRHPRYRLPAVGAALREVFAEPAPLMDGAGAAGDPIAVLPVLFHLLWCGELACDLGVRLHEATIVTTAGAC</sequence>
<dbReference type="NCBIfam" id="NF033179">
    <property type="entry name" value="TnsA_like_Actin"/>
    <property type="match status" value="1"/>
</dbReference>
<keyword evidence="2" id="KW-1185">Reference proteome</keyword>
<name>A0ABZ1EFC8_9ACTN</name>
<gene>
    <name evidence="1" type="ORF">OIE14_00905</name>
</gene>
<evidence type="ECO:0000313" key="1">
    <source>
        <dbReference type="EMBL" id="WSA32682.1"/>
    </source>
</evidence>
<reference evidence="1 2" key="1">
    <citation type="submission" date="2022-10" db="EMBL/GenBank/DDBJ databases">
        <title>The complete genomes of actinobacterial strains from the NBC collection.</title>
        <authorList>
            <person name="Joergensen T.S."/>
            <person name="Alvarez Arevalo M."/>
            <person name="Sterndorff E.B."/>
            <person name="Faurdal D."/>
            <person name="Vuksanovic O."/>
            <person name="Mourched A.-S."/>
            <person name="Charusanti P."/>
            <person name="Shaw S."/>
            <person name="Blin K."/>
            <person name="Weber T."/>
        </authorList>
    </citation>
    <scope>NUCLEOTIDE SEQUENCE [LARGE SCALE GENOMIC DNA]</scope>
    <source>
        <strain evidence="1 2">NBC 01809</strain>
    </source>
</reference>
<evidence type="ECO:0000313" key="2">
    <source>
        <dbReference type="Proteomes" id="UP001334804"/>
    </source>
</evidence>
<dbReference type="InterPro" id="IPR048000">
    <property type="entry name" value="TnsA-like"/>
</dbReference>
<protein>
    <submittedName>
        <fullName evidence="1">TnsA-like heteromeric transposase endonuclease subunit</fullName>
    </submittedName>
</protein>
<proteinExistence type="predicted"/>
<dbReference type="RefSeq" id="WP_245715993.1">
    <property type="nucleotide sequence ID" value="NZ_CP109071.1"/>
</dbReference>
<organism evidence="1 2">
    <name type="scientific">Micromonospora peucetia</name>
    <dbReference type="NCBI Taxonomy" id="47871"/>
    <lineage>
        <taxon>Bacteria</taxon>
        <taxon>Bacillati</taxon>
        <taxon>Actinomycetota</taxon>
        <taxon>Actinomycetes</taxon>
        <taxon>Micromonosporales</taxon>
        <taxon>Micromonosporaceae</taxon>
        <taxon>Micromonospora</taxon>
    </lineage>
</organism>
<dbReference type="EMBL" id="CP109071">
    <property type="protein sequence ID" value="WSA32682.1"/>
    <property type="molecule type" value="Genomic_DNA"/>
</dbReference>
<dbReference type="Proteomes" id="UP001334804">
    <property type="component" value="Chromosome"/>
</dbReference>